<dbReference type="EMBL" id="QUNI01000004">
    <property type="protein sequence ID" value="REG99608.1"/>
    <property type="molecule type" value="Genomic_DNA"/>
</dbReference>
<dbReference type="Proteomes" id="UP000257136">
    <property type="component" value="Unassembled WGS sequence"/>
</dbReference>
<dbReference type="Gene3D" id="1.10.720.160">
    <property type="match status" value="1"/>
</dbReference>
<gene>
    <name evidence="1" type="ORF">C8P67_104233</name>
</gene>
<protein>
    <submittedName>
        <fullName evidence="1">N-acetylglucosamine kinase-like BadF-type ATPase</fullName>
    </submittedName>
</protein>
<keyword evidence="1" id="KW-0418">Kinase</keyword>
<evidence type="ECO:0000313" key="2">
    <source>
        <dbReference type="Proteomes" id="UP000257136"/>
    </source>
</evidence>
<reference evidence="1 2" key="1">
    <citation type="submission" date="2018-08" db="EMBL/GenBank/DDBJ databases">
        <title>Genomic Encyclopedia of Archaeal and Bacterial Type Strains, Phase II (KMG-II): from individual species to whole genera.</title>
        <authorList>
            <person name="Goeker M."/>
        </authorList>
    </citation>
    <scope>NUCLEOTIDE SEQUENCE [LARGE SCALE GENOMIC DNA]</scope>
    <source>
        <strain evidence="1 2">DSM 100880</strain>
    </source>
</reference>
<comment type="caution">
    <text evidence="1">The sequence shown here is derived from an EMBL/GenBank/DDBJ whole genome shotgun (WGS) entry which is preliminary data.</text>
</comment>
<keyword evidence="1" id="KW-0808">Transferase</keyword>
<dbReference type="AlphaFoldDB" id="A0A3E0EN50"/>
<organism evidence="1 2">
    <name type="scientific">Flavobacterium aquicola</name>
    <dbReference type="NCBI Taxonomy" id="1682742"/>
    <lineage>
        <taxon>Bacteria</taxon>
        <taxon>Pseudomonadati</taxon>
        <taxon>Bacteroidota</taxon>
        <taxon>Flavobacteriia</taxon>
        <taxon>Flavobacteriales</taxon>
        <taxon>Flavobacteriaceae</taxon>
        <taxon>Flavobacterium</taxon>
    </lineage>
</organism>
<dbReference type="SUPFAM" id="SSF53067">
    <property type="entry name" value="Actin-like ATPase domain"/>
    <property type="match status" value="2"/>
</dbReference>
<sequence length="313" mass="35655">MGFCYFVSLSNQIALKQIITPNKPNKPNNNMKLIVDSGSTKADWIAIDENGKVLFTTQTLGLNPEILNGDEIVERLNDRFDILQNKSTATHLFFYGAGCGTDRMKSMLSEIFRDYFSNAIVVVEEDTYAAVFATTPKGESAIVGILGTGSNCSYFDGKVLEQKVQSLGYIAMDDCSGNVFGKELIRKYYFNKMPKELAEVFEKEYDLSPDYIKNKLYKEPNPNAYLATFAKFLIQHKEHEFCRKIIFKAMKSFIKNYIKQFENCKEVPVHFVGSIAFYLKEELAEIFEKYELQLGNVLRRPIDGLIAYHVANS</sequence>
<dbReference type="GO" id="GO:0016301">
    <property type="term" value="F:kinase activity"/>
    <property type="evidence" value="ECO:0007669"/>
    <property type="project" value="UniProtKB-KW"/>
</dbReference>
<keyword evidence="2" id="KW-1185">Reference proteome</keyword>
<name>A0A3E0EN50_9FLAO</name>
<accession>A0A3E0EN50</accession>
<dbReference type="Gene3D" id="3.30.420.40">
    <property type="match status" value="2"/>
</dbReference>
<dbReference type="CDD" id="cd24079">
    <property type="entry name" value="ASKHA_NBD_PG1100-like"/>
    <property type="match status" value="1"/>
</dbReference>
<dbReference type="InterPro" id="IPR043129">
    <property type="entry name" value="ATPase_NBD"/>
</dbReference>
<evidence type="ECO:0000313" key="1">
    <source>
        <dbReference type="EMBL" id="REG99608.1"/>
    </source>
</evidence>
<proteinExistence type="predicted"/>